<dbReference type="GO" id="GO:0005524">
    <property type="term" value="F:ATP binding"/>
    <property type="evidence" value="ECO:0007669"/>
    <property type="project" value="UniProtKB-KW"/>
</dbReference>
<proteinExistence type="predicted"/>
<dbReference type="PROSITE" id="PS51192">
    <property type="entry name" value="HELICASE_ATP_BIND_1"/>
    <property type="match status" value="1"/>
</dbReference>
<comment type="caution">
    <text evidence="3">The sequence shown here is derived from an EMBL/GenBank/DDBJ whole genome shotgun (WGS) entry which is preliminary data.</text>
</comment>
<dbReference type="InterPro" id="IPR014001">
    <property type="entry name" value="Helicase_ATP-bd"/>
</dbReference>
<evidence type="ECO:0000259" key="2">
    <source>
        <dbReference type="PROSITE" id="PS51192"/>
    </source>
</evidence>
<name>A0A5C6V293_9FLAO</name>
<dbReference type="SUPFAM" id="SSF52540">
    <property type="entry name" value="P-loop containing nucleoside triphosphate hydrolases"/>
    <property type="match status" value="1"/>
</dbReference>
<dbReference type="SMART" id="SM00487">
    <property type="entry name" value="DEXDc"/>
    <property type="match status" value="1"/>
</dbReference>
<protein>
    <submittedName>
        <fullName evidence="3">Type I restriction endonuclease subunit R</fullName>
    </submittedName>
</protein>
<dbReference type="InterPro" id="IPR027417">
    <property type="entry name" value="P-loop_NTPase"/>
</dbReference>
<dbReference type="AlphaFoldDB" id="A0A5C6V293"/>
<dbReference type="InterPro" id="IPR040980">
    <property type="entry name" value="SWI2_SNF2"/>
</dbReference>
<dbReference type="PROSITE" id="PS51151">
    <property type="entry name" value="NAC_AB"/>
    <property type="match status" value="1"/>
</dbReference>
<keyword evidence="4" id="KW-1185">Reference proteome</keyword>
<keyword evidence="3" id="KW-0540">Nuclease</keyword>
<dbReference type="GO" id="GO:0009035">
    <property type="term" value="F:type I site-specific deoxyribonuclease activity"/>
    <property type="evidence" value="ECO:0007669"/>
    <property type="project" value="UniProtKB-EC"/>
</dbReference>
<sequence length="1000" mass="114476">MIHSEATFESAIEESLLSNGGYVKGYSDDYNPSLGLFPSYVTNFLRITQPKEWEKSVKFHGANVEQKVVERLVKELDAKGALNVLRYGFKDLGAKYKMAFFKPETGLNPENEQLYHQNHLSVTRQLYYQIEGMNSLDLVIALNGIPVSTLELKNEFTGQSVENAKKQYAYDRKPTEPIFQFKKRALVHFAVDTTEVAMTTKLEGKNTFYLPFNLGRGTGAGNPDNPNGYKTAYLWEQVLVKDSLMDLISKFLHLKVEEFELNGVTKRKETLIFPRYHQLDVVRKLTSDARTNGAGKNYLIQHSAGSGKSNSIAWLSYRLSSLHNNKDQRIFDSVIVVTDRKVLDSQLQNTIYQFEHKDGVVQKIDKNSQQLADAITAGTNIIITTLQKFPVILDKIGALPSRNYAVIIDEAHSSQGGEATKKMKEVLTTSSLEEAEEIENIETEDTEDQIRKSMEARGKQANLSFFAFTATPKPKTVEVFGTLNSEGLPMPFHVYSMRQAIEEGFILDVLKNYTTYKTYFGLSEKIKKDREVNKKQASRAIARFLTLHPTNLAQKTEVIIEHFREVVSKKIGGQAKAMVVTASRLHAVRYKLEFDSYIKEKGYKDIKTLVAFSGKVICDGYADGATEVDLNKGIKERELPKKFASPEYQVLLVADKYQTGFDQPLLHTMYVDKKLSGVKCVQTLSRLNRTTKGKEDTFVLDFANEAEDILNSFQPYYEVTTINQTSDPNKLYDLLNRIEDSRVLRLEEIDSFAKVFFKSKDKLTTQDQSKLYSFVDPAVDRFKALPSETEFDDVIPELTQESLKKTFVEFIRSYSFLTQIMPFSDEDLEKYYTYCRFLIKKLPRKKQEDRFQLGDDVSLEYYRIQKVGTQNIALDPQGEFQMENKGESGLGKVDEEYGQLSEIIKSLNTRFGTEFTDADRLFFDQIEAELKDDNALAEQAKSNSIENFKYGFNDKFLEKLIGRMEQNQDIFSKIMDDQNFGNLVKDYFMQRVYRELTAKK</sequence>
<dbReference type="InterPro" id="IPR055180">
    <property type="entry name" value="HsdR_RecA-like_helicase_dom_2"/>
</dbReference>
<dbReference type="RefSeq" id="WP_147014294.1">
    <property type="nucleotide sequence ID" value="NZ_VORB01000005.1"/>
</dbReference>
<dbReference type="PANTHER" id="PTHR42927:SF1">
    <property type="entry name" value="HELICASE SUPERFAMILY 1 AND 2 DOMAIN-CONTAINING PROTEIN"/>
    <property type="match status" value="1"/>
</dbReference>
<dbReference type="OrthoDB" id="9758243at2"/>
<dbReference type="Gene3D" id="3.40.50.300">
    <property type="entry name" value="P-loop containing nucleotide triphosphate hydrolases"/>
    <property type="match status" value="2"/>
</dbReference>
<feature type="domain" description="NAC-A/B" evidence="1">
    <location>
        <begin position="725"/>
        <end position="807"/>
    </location>
</feature>
<dbReference type="GO" id="GO:0009307">
    <property type="term" value="P:DNA restriction-modification system"/>
    <property type="evidence" value="ECO:0007669"/>
    <property type="project" value="UniProtKB-KW"/>
</dbReference>
<keyword evidence="3" id="KW-0378">Hydrolase</keyword>
<feature type="domain" description="Helicase ATP-binding" evidence="2">
    <location>
        <begin position="289"/>
        <end position="490"/>
    </location>
</feature>
<dbReference type="InterPro" id="IPR002715">
    <property type="entry name" value="Nas_poly-pep-assoc_cplx_dom"/>
</dbReference>
<evidence type="ECO:0000259" key="1">
    <source>
        <dbReference type="PROSITE" id="PS51151"/>
    </source>
</evidence>
<dbReference type="GO" id="GO:0003677">
    <property type="term" value="F:DNA binding"/>
    <property type="evidence" value="ECO:0007669"/>
    <property type="project" value="UniProtKB-KW"/>
</dbReference>
<dbReference type="PANTHER" id="PTHR42927">
    <property type="entry name" value="HELICASE SUPERFAMILY 1 AND 2 DOMAIN-CONTAINING PROTEIN"/>
    <property type="match status" value="1"/>
</dbReference>
<dbReference type="Pfam" id="PF22679">
    <property type="entry name" value="T1R_D3-like"/>
    <property type="match status" value="1"/>
</dbReference>
<keyword evidence="3" id="KW-0255">Endonuclease</keyword>
<organism evidence="3 4">
    <name type="scientific">Luteibaculum oceani</name>
    <dbReference type="NCBI Taxonomy" id="1294296"/>
    <lineage>
        <taxon>Bacteria</taxon>
        <taxon>Pseudomonadati</taxon>
        <taxon>Bacteroidota</taxon>
        <taxon>Flavobacteriia</taxon>
        <taxon>Flavobacteriales</taxon>
        <taxon>Luteibaculaceae</taxon>
        <taxon>Luteibaculum</taxon>
    </lineage>
</organism>
<dbReference type="InterPro" id="IPR007409">
    <property type="entry name" value="Restrct_endonuc_type1_HsdR_N"/>
</dbReference>
<gene>
    <name evidence="3" type="ORF">FRX97_06020</name>
</gene>
<evidence type="ECO:0000313" key="3">
    <source>
        <dbReference type="EMBL" id="TXC78771.1"/>
    </source>
</evidence>
<evidence type="ECO:0000313" key="4">
    <source>
        <dbReference type="Proteomes" id="UP000321168"/>
    </source>
</evidence>
<dbReference type="Pfam" id="PF18766">
    <property type="entry name" value="SWI2_SNF2"/>
    <property type="match status" value="1"/>
</dbReference>
<dbReference type="Gene3D" id="3.90.1570.50">
    <property type="match status" value="1"/>
</dbReference>
<dbReference type="Pfam" id="PF04313">
    <property type="entry name" value="HSDR_N"/>
    <property type="match status" value="1"/>
</dbReference>
<dbReference type="Proteomes" id="UP000321168">
    <property type="component" value="Unassembled WGS sequence"/>
</dbReference>
<dbReference type="EMBL" id="VORB01000005">
    <property type="protein sequence ID" value="TXC78771.1"/>
    <property type="molecule type" value="Genomic_DNA"/>
</dbReference>
<accession>A0A5C6V293</accession>
<reference evidence="3 4" key="1">
    <citation type="submission" date="2019-08" db="EMBL/GenBank/DDBJ databases">
        <title>Genome of Luteibaculum oceani JCM 18817.</title>
        <authorList>
            <person name="Bowman J.P."/>
        </authorList>
    </citation>
    <scope>NUCLEOTIDE SEQUENCE [LARGE SCALE GENOMIC DNA]</scope>
    <source>
        <strain evidence="3 4">JCM 18817</strain>
    </source>
</reference>